<proteinExistence type="predicted"/>
<organism evidence="1 2">
    <name type="scientific">Dentiscutata heterogama</name>
    <dbReference type="NCBI Taxonomy" id="1316150"/>
    <lineage>
        <taxon>Eukaryota</taxon>
        <taxon>Fungi</taxon>
        <taxon>Fungi incertae sedis</taxon>
        <taxon>Mucoromycota</taxon>
        <taxon>Glomeromycotina</taxon>
        <taxon>Glomeromycetes</taxon>
        <taxon>Diversisporales</taxon>
        <taxon>Gigasporaceae</taxon>
        <taxon>Dentiscutata</taxon>
    </lineage>
</organism>
<name>A0ACA9LJX4_9GLOM</name>
<accession>A0ACA9LJX4</accession>
<gene>
    <name evidence="1" type="ORF">DHETER_LOCUS4564</name>
</gene>
<dbReference type="Proteomes" id="UP000789702">
    <property type="component" value="Unassembled WGS sequence"/>
</dbReference>
<comment type="caution">
    <text evidence="1">The sequence shown here is derived from an EMBL/GenBank/DDBJ whole genome shotgun (WGS) entry which is preliminary data.</text>
</comment>
<dbReference type="EMBL" id="CAJVPU010004605">
    <property type="protein sequence ID" value="CAG8535542.1"/>
    <property type="molecule type" value="Genomic_DNA"/>
</dbReference>
<protein>
    <submittedName>
        <fullName evidence="1">9155_t:CDS:1</fullName>
    </submittedName>
</protein>
<evidence type="ECO:0000313" key="2">
    <source>
        <dbReference type="Proteomes" id="UP000789702"/>
    </source>
</evidence>
<evidence type="ECO:0000313" key="1">
    <source>
        <dbReference type="EMBL" id="CAG8535542.1"/>
    </source>
</evidence>
<reference evidence="1" key="1">
    <citation type="submission" date="2021-06" db="EMBL/GenBank/DDBJ databases">
        <authorList>
            <person name="Kallberg Y."/>
            <person name="Tangrot J."/>
            <person name="Rosling A."/>
        </authorList>
    </citation>
    <scope>NUCLEOTIDE SEQUENCE</scope>
    <source>
        <strain evidence="1">IL203A</strain>
    </source>
</reference>
<sequence length="478" mass="55544">MNESNFEENENYQENFQSENSQSRNFQSRNFQSKNSLNENSQESTSKKSAGRPLAGVWHFFDKGVSVKDHCSRKCKVCGTFWARAKPVDLEEHLALDCSNQNRDVIDFYAQVVANRQSHSQAVSQETLPGSNLNKRKRTLTNSQTSLSEFIESTKLTSQLYRHKTSLEEILDQNSHLFNNKTGKIIKTYLKTRGFFDNVLDVSTVLKPIKDTITCLESKTANLADCYLGYLKLAIAIKNILQNHHLMFYQKYVSIFNERFYMFDYNEYLLAYYLHPQYRGAGIKQSQFARIAGIAGHLWTKMASSSAKKSDLEILKAQLRQYTCDEEPYNGSYESTIDTIKLFSVRPHAASCERVWSRCGWYLEDRHINLRTKNLESMVKISSYLISNTKQELHYYGLDLTEEEIQTVFQDIELFSEVNDEDDFDDFDNSTNYIDLEIEHQDLELENFIDLNNIEQDVNNFDEDQFDAEVEGLIYSTQ</sequence>
<keyword evidence="2" id="KW-1185">Reference proteome</keyword>